<protein>
    <recommendedName>
        <fullName evidence="2">Aminotransferase-like plant mobile domain-containing protein</fullName>
    </recommendedName>
</protein>
<reference evidence="3" key="2">
    <citation type="journal article" date="2024" name="Plant">
        <title>Genomic evolution and insights into agronomic trait innovations of Sesamum species.</title>
        <authorList>
            <person name="Miao H."/>
            <person name="Wang L."/>
            <person name="Qu L."/>
            <person name="Liu H."/>
            <person name="Sun Y."/>
            <person name="Le M."/>
            <person name="Wang Q."/>
            <person name="Wei S."/>
            <person name="Zheng Y."/>
            <person name="Lin W."/>
            <person name="Duan Y."/>
            <person name="Cao H."/>
            <person name="Xiong S."/>
            <person name="Wang X."/>
            <person name="Wei L."/>
            <person name="Li C."/>
            <person name="Ma Q."/>
            <person name="Ju M."/>
            <person name="Zhao R."/>
            <person name="Li G."/>
            <person name="Mu C."/>
            <person name="Tian Q."/>
            <person name="Mei H."/>
            <person name="Zhang T."/>
            <person name="Gao T."/>
            <person name="Zhang H."/>
        </authorList>
    </citation>
    <scope>NUCLEOTIDE SEQUENCE</scope>
    <source>
        <strain evidence="3">KEN1</strain>
    </source>
</reference>
<dbReference type="EMBL" id="JACGWN010000007">
    <property type="protein sequence ID" value="KAL0444086.1"/>
    <property type="molecule type" value="Genomic_DNA"/>
</dbReference>
<organism evidence="3">
    <name type="scientific">Sesamum latifolium</name>
    <dbReference type="NCBI Taxonomy" id="2727402"/>
    <lineage>
        <taxon>Eukaryota</taxon>
        <taxon>Viridiplantae</taxon>
        <taxon>Streptophyta</taxon>
        <taxon>Embryophyta</taxon>
        <taxon>Tracheophyta</taxon>
        <taxon>Spermatophyta</taxon>
        <taxon>Magnoliopsida</taxon>
        <taxon>eudicotyledons</taxon>
        <taxon>Gunneridae</taxon>
        <taxon>Pentapetalae</taxon>
        <taxon>asterids</taxon>
        <taxon>lamiids</taxon>
        <taxon>Lamiales</taxon>
        <taxon>Pedaliaceae</taxon>
        <taxon>Sesamum</taxon>
    </lineage>
</organism>
<feature type="compositionally biased region" description="Basic residues" evidence="1">
    <location>
        <begin position="204"/>
        <end position="213"/>
    </location>
</feature>
<gene>
    <name evidence="3" type="ORF">Slati_2131300</name>
</gene>
<comment type="caution">
    <text evidence="3">The sequence shown here is derived from an EMBL/GenBank/DDBJ whole genome shotgun (WGS) entry which is preliminary data.</text>
</comment>
<name>A0AAW2WVW5_9LAMI</name>
<dbReference type="PANTHER" id="PTHR36607:SF23">
    <property type="entry name" value="AMINOTRANSFERASE-LIKE PLANT MOBILE DOMAIN-CONTAINING PROTEIN"/>
    <property type="match status" value="1"/>
</dbReference>
<feature type="region of interest" description="Disordered" evidence="1">
    <location>
        <begin position="195"/>
        <end position="215"/>
    </location>
</feature>
<evidence type="ECO:0000256" key="1">
    <source>
        <dbReference type="SAM" id="MobiDB-lite"/>
    </source>
</evidence>
<reference evidence="3" key="1">
    <citation type="submission" date="2020-06" db="EMBL/GenBank/DDBJ databases">
        <authorList>
            <person name="Li T."/>
            <person name="Hu X."/>
            <person name="Zhang T."/>
            <person name="Song X."/>
            <person name="Zhang H."/>
            <person name="Dai N."/>
            <person name="Sheng W."/>
            <person name="Hou X."/>
            <person name="Wei L."/>
        </authorList>
    </citation>
    <scope>NUCLEOTIDE SEQUENCE</scope>
    <source>
        <strain evidence="3">KEN1</strain>
        <tissue evidence="3">Leaf</tissue>
    </source>
</reference>
<sequence length="393" mass="44554">MVYIKDKSSPSGERHLIILDGQHQPMEKGTMLAVYAPLVGGRNVNPWPRLTNSFYLDKWSQEVSLSKNIKAWTLRATHHELPRHQQSNDLTPLRTLGRSIVEDVLSRCGKRLCLISAYDVVYASLFTYDHNSDIIKAFCEAWCPLTNTLLTSVGELSISLWDLHDLAGLPMTGCLYDEVVPSALELTGADEKGAIKYHLPPPRKEKKTVRPKSTHNPLGDITTHKRWSTAEEALFEKLCIKENLKEEVYLAAYLACWLCTFVLPSKDVNSICPSTFKMASMMANGQRVSLAIPVLASIYEGLNIFASSSRPARTSPSFPVHFVYAWLASYFKIHYPICQGLHGPKMTRFFGEGGAKYYDPQEARKRIHKAEFVFCCYLEKEINYIHLIMKQFV</sequence>
<dbReference type="Pfam" id="PF10536">
    <property type="entry name" value="PMD"/>
    <property type="match status" value="1"/>
</dbReference>
<accession>A0AAW2WVW5</accession>
<evidence type="ECO:0000313" key="3">
    <source>
        <dbReference type="EMBL" id="KAL0444086.1"/>
    </source>
</evidence>
<evidence type="ECO:0000259" key="2">
    <source>
        <dbReference type="Pfam" id="PF10536"/>
    </source>
</evidence>
<dbReference type="InterPro" id="IPR019557">
    <property type="entry name" value="AminoTfrase-like_pln_mobile"/>
</dbReference>
<feature type="domain" description="Aminotransferase-like plant mobile" evidence="2">
    <location>
        <begin position="118"/>
        <end position="383"/>
    </location>
</feature>
<dbReference type="AlphaFoldDB" id="A0AAW2WVW5"/>
<proteinExistence type="predicted"/>
<dbReference type="PANTHER" id="PTHR36607">
    <property type="entry name" value="1,2-DIHYDROXY-3-KETO-5-METHYLTHIOPENTENE DIOXYGENASE 4"/>
    <property type="match status" value="1"/>
</dbReference>